<dbReference type="PIRSF" id="PIRSF000126">
    <property type="entry name" value="11-beta-HSD1"/>
    <property type="match status" value="1"/>
</dbReference>
<dbReference type="Pfam" id="PF00106">
    <property type="entry name" value="adh_short"/>
    <property type="match status" value="1"/>
</dbReference>
<comment type="caution">
    <text evidence="4">The sequence shown here is derived from an EMBL/GenBank/DDBJ whole genome shotgun (WGS) entry which is preliminary data.</text>
</comment>
<dbReference type="PRINTS" id="PR00081">
    <property type="entry name" value="GDHRDH"/>
</dbReference>
<evidence type="ECO:0000313" key="4">
    <source>
        <dbReference type="EMBL" id="MEX6686635.1"/>
    </source>
</evidence>
<dbReference type="RefSeq" id="WP_369328031.1">
    <property type="nucleotide sequence ID" value="NZ_JAULBC010000001.1"/>
</dbReference>
<protein>
    <submittedName>
        <fullName evidence="4">SDR family NAD(P)-dependent oxidoreductase</fullName>
    </submittedName>
</protein>
<evidence type="ECO:0000256" key="2">
    <source>
        <dbReference type="ARBA" id="ARBA00023002"/>
    </source>
</evidence>
<reference evidence="4 5" key="1">
    <citation type="submission" date="2023-07" db="EMBL/GenBank/DDBJ databases">
        <authorList>
            <person name="Lian W.-H."/>
        </authorList>
    </citation>
    <scope>NUCLEOTIDE SEQUENCE [LARGE SCALE GENOMIC DNA]</scope>
    <source>
        <strain evidence="4 5">SYSU DXS3180</strain>
    </source>
</reference>
<dbReference type="EMBL" id="JAULBC010000001">
    <property type="protein sequence ID" value="MEX6686635.1"/>
    <property type="molecule type" value="Genomic_DNA"/>
</dbReference>
<dbReference type="InterPro" id="IPR036291">
    <property type="entry name" value="NAD(P)-bd_dom_sf"/>
</dbReference>
<organism evidence="4 5">
    <name type="scientific">Danxiaibacter flavus</name>
    <dbReference type="NCBI Taxonomy" id="3049108"/>
    <lineage>
        <taxon>Bacteria</taxon>
        <taxon>Pseudomonadati</taxon>
        <taxon>Bacteroidota</taxon>
        <taxon>Chitinophagia</taxon>
        <taxon>Chitinophagales</taxon>
        <taxon>Chitinophagaceae</taxon>
        <taxon>Danxiaibacter</taxon>
    </lineage>
</organism>
<keyword evidence="2" id="KW-0560">Oxidoreductase</keyword>
<dbReference type="InterPro" id="IPR020904">
    <property type="entry name" value="Sc_DH/Rdtase_CS"/>
</dbReference>
<dbReference type="CDD" id="cd05233">
    <property type="entry name" value="SDR_c"/>
    <property type="match status" value="1"/>
</dbReference>
<dbReference type="InterPro" id="IPR002347">
    <property type="entry name" value="SDR_fam"/>
</dbReference>
<comment type="similarity">
    <text evidence="1 3">Belongs to the short-chain dehydrogenases/reductases (SDR) family.</text>
</comment>
<dbReference type="PANTHER" id="PTHR44196:SF2">
    <property type="entry name" value="SHORT-CHAIN DEHYDROGENASE-RELATED"/>
    <property type="match status" value="1"/>
</dbReference>
<dbReference type="PRINTS" id="PR00080">
    <property type="entry name" value="SDRFAMILY"/>
</dbReference>
<evidence type="ECO:0000256" key="3">
    <source>
        <dbReference type="RuleBase" id="RU000363"/>
    </source>
</evidence>
<dbReference type="SUPFAM" id="SSF51735">
    <property type="entry name" value="NAD(P)-binding Rossmann-fold domains"/>
    <property type="match status" value="1"/>
</dbReference>
<dbReference type="Gene3D" id="3.40.50.720">
    <property type="entry name" value="NAD(P)-binding Rossmann-like Domain"/>
    <property type="match status" value="1"/>
</dbReference>
<keyword evidence="5" id="KW-1185">Reference proteome</keyword>
<gene>
    <name evidence="4" type="ORF">QTN47_03975</name>
</gene>
<dbReference type="PROSITE" id="PS00061">
    <property type="entry name" value="ADH_SHORT"/>
    <property type="match status" value="1"/>
</dbReference>
<sequence length="266" mass="29427">MTPSYFTLITGASSGIGKALAIECAKRGMNLLLISLPCKELDSLVEYIRDKFNVSCNGFGIDLSQHCSSTAVYNWVKENNYRVNVLINNVGVGSKGAFEKLPLDFYVSQIHLNVTTTSSLTRLFMDDLKQNAPSHILNTGSMGGFFAMPHKSVYAASKAYIYTFSRSLALELRDYNISVSVLCPGGTDSNPNTTAINADLKGLAKKSILQPEEVAFIAIDQMLKRKERIIPGTINRLGYSISCIVPEFVKSYFIRRAFKHVGKHNY</sequence>
<name>A0ABV3ZAT3_9BACT</name>
<dbReference type="PANTHER" id="PTHR44196">
    <property type="entry name" value="DEHYDROGENASE/REDUCTASE SDR FAMILY MEMBER 7B"/>
    <property type="match status" value="1"/>
</dbReference>
<proteinExistence type="inferred from homology"/>
<dbReference type="Proteomes" id="UP001560573">
    <property type="component" value="Unassembled WGS sequence"/>
</dbReference>
<evidence type="ECO:0000256" key="1">
    <source>
        <dbReference type="ARBA" id="ARBA00006484"/>
    </source>
</evidence>
<evidence type="ECO:0000313" key="5">
    <source>
        <dbReference type="Proteomes" id="UP001560573"/>
    </source>
</evidence>
<accession>A0ABV3ZAT3</accession>